<name>A0ABZ1B9A5_9ACTN</name>
<protein>
    <submittedName>
        <fullName evidence="2">Uncharacterized protein</fullName>
    </submittedName>
</protein>
<feature type="region of interest" description="Disordered" evidence="1">
    <location>
        <begin position="1"/>
        <end position="31"/>
    </location>
</feature>
<reference evidence="2 3" key="1">
    <citation type="submission" date="2023-12" db="EMBL/GenBank/DDBJ databases">
        <title>Blastococcus brunescens sp. nov., an actonobacterium isolated from sandstone collected in sahara desert.</title>
        <authorList>
            <person name="Gtari M."/>
            <person name="Ghodhbane F."/>
        </authorList>
    </citation>
    <scope>NUCLEOTIDE SEQUENCE [LARGE SCALE GENOMIC DNA]</scope>
    <source>
        <strain evidence="2 3">BMG 8361</strain>
    </source>
</reference>
<dbReference type="EMBL" id="CP141261">
    <property type="protein sequence ID" value="WRL67319.1"/>
    <property type="molecule type" value="Genomic_DNA"/>
</dbReference>
<accession>A0ABZ1B9A5</accession>
<dbReference type="RefSeq" id="WP_324278626.1">
    <property type="nucleotide sequence ID" value="NZ_CP141261.1"/>
</dbReference>
<dbReference type="Proteomes" id="UP001324287">
    <property type="component" value="Chromosome"/>
</dbReference>
<gene>
    <name evidence="2" type="ORF">U6N30_28400</name>
</gene>
<proteinExistence type="predicted"/>
<feature type="compositionally biased region" description="Polar residues" evidence="1">
    <location>
        <begin position="64"/>
        <end position="75"/>
    </location>
</feature>
<keyword evidence="3" id="KW-1185">Reference proteome</keyword>
<sequence length="75" mass="7513">MTNNGKGNDSAAASRATRSALGSLDTSTGRPASRAAVIARDLLPVSSSTFAGGPTKVIPARTHASANSGFSDRKP</sequence>
<evidence type="ECO:0000313" key="3">
    <source>
        <dbReference type="Proteomes" id="UP001324287"/>
    </source>
</evidence>
<feature type="compositionally biased region" description="Low complexity" evidence="1">
    <location>
        <begin position="10"/>
        <end position="20"/>
    </location>
</feature>
<evidence type="ECO:0000313" key="2">
    <source>
        <dbReference type="EMBL" id="WRL67319.1"/>
    </source>
</evidence>
<feature type="region of interest" description="Disordered" evidence="1">
    <location>
        <begin position="43"/>
        <end position="75"/>
    </location>
</feature>
<evidence type="ECO:0000256" key="1">
    <source>
        <dbReference type="SAM" id="MobiDB-lite"/>
    </source>
</evidence>
<organism evidence="2 3">
    <name type="scientific">Blastococcus brunescens</name>
    <dbReference type="NCBI Taxonomy" id="1564165"/>
    <lineage>
        <taxon>Bacteria</taxon>
        <taxon>Bacillati</taxon>
        <taxon>Actinomycetota</taxon>
        <taxon>Actinomycetes</taxon>
        <taxon>Geodermatophilales</taxon>
        <taxon>Geodermatophilaceae</taxon>
        <taxon>Blastococcus</taxon>
    </lineage>
</organism>